<sequence length="290" mass="33587">MPNNLSGFHGDDDSLPPSYQAANPERELLPHILSTNPFFLYYPNAYHFALEKCVQSEKPLQKVQRKPISFEPYTLRNGLKSHYFTEFAHEHIKISRQEACKAWLACMDMVHILEWLSKAPPKLVAQKARAIDTEVPSWGTFFNAPTNDFSKKWWRLLFQEWRNCTEGARELSKVLHALYSWEEKGYMPATWEQHAPNLNLFTSSNRTSTAHFFSLLANGFETTQALRQAGHPTSESHIGYGWILLVKHVTRDSPLFAEWHQLFEDCTKELNGHEAKHDLPSNQLELVYVD</sequence>
<dbReference type="OrthoDB" id="10462994at2759"/>
<name>A0A1E3K3V5_9TREE</name>
<reference evidence="2 3" key="1">
    <citation type="submission" date="2016-06" db="EMBL/GenBank/DDBJ databases">
        <title>Evolution of pathogenesis and genome organization in the Tremellales.</title>
        <authorList>
            <person name="Cuomo C."/>
            <person name="Litvintseva A."/>
            <person name="Heitman J."/>
            <person name="Chen Y."/>
            <person name="Sun S."/>
            <person name="Springer D."/>
            <person name="Dromer F."/>
            <person name="Young S."/>
            <person name="Zeng Q."/>
            <person name="Chapman S."/>
            <person name="Gujja S."/>
            <person name="Saif S."/>
            <person name="Birren B."/>
        </authorList>
    </citation>
    <scope>NUCLEOTIDE SEQUENCE [LARGE SCALE GENOMIC DNA]</scope>
    <source>
        <strain evidence="2 3">CBS 6273</strain>
    </source>
</reference>
<protein>
    <submittedName>
        <fullName evidence="2">Uncharacterized protein</fullName>
    </submittedName>
</protein>
<comment type="caution">
    <text evidence="2">The sequence shown here is derived from an EMBL/GenBank/DDBJ whole genome shotgun (WGS) entry which is preliminary data.</text>
</comment>
<evidence type="ECO:0000313" key="3">
    <source>
        <dbReference type="Proteomes" id="UP000095149"/>
    </source>
</evidence>
<dbReference type="EMBL" id="MEKH01000005">
    <property type="protein sequence ID" value="ODO07918.1"/>
    <property type="molecule type" value="Genomic_DNA"/>
</dbReference>
<proteinExistence type="predicted"/>
<dbReference type="AlphaFoldDB" id="A0A1E3K3V5"/>
<evidence type="ECO:0000313" key="2">
    <source>
        <dbReference type="EMBL" id="ODO07918.1"/>
    </source>
</evidence>
<evidence type="ECO:0000256" key="1">
    <source>
        <dbReference type="SAM" id="MobiDB-lite"/>
    </source>
</evidence>
<gene>
    <name evidence="2" type="ORF">I350_03499</name>
</gene>
<feature type="region of interest" description="Disordered" evidence="1">
    <location>
        <begin position="1"/>
        <end position="20"/>
    </location>
</feature>
<accession>A0A1E3K3V5</accession>
<dbReference type="Proteomes" id="UP000095149">
    <property type="component" value="Unassembled WGS sequence"/>
</dbReference>
<organism evidence="2 3">
    <name type="scientific">Cryptococcus amylolentus CBS 6273</name>
    <dbReference type="NCBI Taxonomy" id="1296118"/>
    <lineage>
        <taxon>Eukaryota</taxon>
        <taxon>Fungi</taxon>
        <taxon>Dikarya</taxon>
        <taxon>Basidiomycota</taxon>
        <taxon>Agaricomycotina</taxon>
        <taxon>Tremellomycetes</taxon>
        <taxon>Tremellales</taxon>
        <taxon>Cryptococcaceae</taxon>
        <taxon>Cryptococcus</taxon>
    </lineage>
</organism>